<keyword evidence="2" id="KW-1185">Reference proteome</keyword>
<dbReference type="EMBL" id="ARYN01000011">
    <property type="protein sequence ID" value="ORL44971.1"/>
    <property type="molecule type" value="Genomic_DNA"/>
</dbReference>
<dbReference type="OrthoDB" id="1404627at2"/>
<reference evidence="1 2" key="1">
    <citation type="submission" date="2013-04" db="EMBL/GenBank/DDBJ databases">
        <title>Zunongwangia sp. 22II14-10F7 Genome Sequencing.</title>
        <authorList>
            <person name="Lai Q."/>
            <person name="Shao Z."/>
        </authorList>
    </citation>
    <scope>NUCLEOTIDE SEQUENCE [LARGE SCALE GENOMIC DNA]</scope>
    <source>
        <strain evidence="1 2">22II14-10F7</strain>
    </source>
</reference>
<evidence type="ECO:0000313" key="2">
    <source>
        <dbReference type="Proteomes" id="UP000192746"/>
    </source>
</evidence>
<gene>
    <name evidence="1" type="ORF">IIF7_12690</name>
</gene>
<name>A0A1Y1T1R6_9FLAO</name>
<dbReference type="RefSeq" id="WP_084842080.1">
    <property type="nucleotide sequence ID" value="NZ_ARYN01000011.1"/>
</dbReference>
<comment type="caution">
    <text evidence="1">The sequence shown here is derived from an EMBL/GenBank/DDBJ whole genome shotgun (WGS) entry which is preliminary data.</text>
</comment>
<proteinExistence type="predicted"/>
<dbReference type="AlphaFoldDB" id="A0A1Y1T1R6"/>
<dbReference type="Proteomes" id="UP000192746">
    <property type="component" value="Unassembled WGS sequence"/>
</dbReference>
<sequence>MYITITAQKVQGNYAQSAADFVDYLEKENEGKPLPELEHFFDQQHDEIAAEEVIREIDDNTAKLKNKEPKFYSITLNPSGRELKAIQDSPEALKRYTREAMKEYAKAFHREIDGRPVAITDIKYYAKVERQRTFKGTDKQVRENQPYATKILELKNDIRSINRGEQIGNTKTLQQKIQRLEAAAPYQLDGKRIVRGMAKPGSQSHIHIIVSRKDASNRYSLSPGSKHKASEVEMHGKMIKRGFDRNAFIKNSEKTFDQLFRYKRNYVESYTARKTFLKNPKLYFSTITKLPANEKAMAFKLLQQSGVNTAVLSIPTNKFQLAIKALNQLKKGVGKAIESGSIGI</sequence>
<dbReference type="NCBIfam" id="NF041495">
    <property type="entry name" value="MobB_relaxase"/>
    <property type="match status" value="1"/>
</dbReference>
<dbReference type="Pfam" id="PF18976">
    <property type="entry name" value="DUF5712"/>
    <property type="match status" value="1"/>
</dbReference>
<organism evidence="1 2">
    <name type="scientific">Zunongwangia atlantica 22II14-10F7</name>
    <dbReference type="NCBI Taxonomy" id="1185767"/>
    <lineage>
        <taxon>Bacteria</taxon>
        <taxon>Pseudomonadati</taxon>
        <taxon>Bacteroidota</taxon>
        <taxon>Flavobacteriia</taxon>
        <taxon>Flavobacteriales</taxon>
        <taxon>Flavobacteriaceae</taxon>
        <taxon>Zunongwangia</taxon>
    </lineage>
</organism>
<accession>A0A1Y1T1R6</accession>
<protein>
    <submittedName>
        <fullName evidence="1">Mobilization protein B</fullName>
    </submittedName>
</protein>
<evidence type="ECO:0000313" key="1">
    <source>
        <dbReference type="EMBL" id="ORL44971.1"/>
    </source>
</evidence>
<dbReference type="InterPro" id="IPR043766">
    <property type="entry name" value="BfmA-like"/>
</dbReference>
<dbReference type="STRING" id="1185767.IIF7_12690"/>
<dbReference type="InterPro" id="IPR048098">
    <property type="entry name" value="MobB"/>
</dbReference>